<organism evidence="1 2">
    <name type="scientific">Sulfitobacter profundi</name>
    <dbReference type="NCBI Taxonomy" id="2679961"/>
    <lineage>
        <taxon>Bacteria</taxon>
        <taxon>Pseudomonadati</taxon>
        <taxon>Pseudomonadota</taxon>
        <taxon>Alphaproteobacteria</taxon>
        <taxon>Rhodobacterales</taxon>
        <taxon>Roseobacteraceae</taxon>
        <taxon>Sulfitobacter</taxon>
    </lineage>
</organism>
<evidence type="ECO:0000313" key="2">
    <source>
        <dbReference type="Proteomes" id="UP001596403"/>
    </source>
</evidence>
<comment type="caution">
    <text evidence="1">The sequence shown here is derived from an EMBL/GenBank/DDBJ whole genome shotgun (WGS) entry which is preliminary data.</text>
</comment>
<evidence type="ECO:0000313" key="1">
    <source>
        <dbReference type="EMBL" id="MFC6642502.1"/>
    </source>
</evidence>
<proteinExistence type="predicted"/>
<dbReference type="EMBL" id="JBHSWA010000001">
    <property type="protein sequence ID" value="MFC6642502.1"/>
    <property type="molecule type" value="Genomic_DNA"/>
</dbReference>
<protein>
    <submittedName>
        <fullName evidence="1">Uncharacterized protein</fullName>
    </submittedName>
</protein>
<dbReference type="Proteomes" id="UP001596403">
    <property type="component" value="Unassembled WGS sequence"/>
</dbReference>
<keyword evidence="2" id="KW-1185">Reference proteome</keyword>
<reference evidence="2" key="1">
    <citation type="journal article" date="2019" name="Int. J. Syst. Evol. Microbiol.">
        <title>The Global Catalogue of Microorganisms (GCM) 10K type strain sequencing project: providing services to taxonomists for standard genome sequencing and annotation.</title>
        <authorList>
            <consortium name="The Broad Institute Genomics Platform"/>
            <consortium name="The Broad Institute Genome Sequencing Center for Infectious Disease"/>
            <person name="Wu L."/>
            <person name="Ma J."/>
        </authorList>
    </citation>
    <scope>NUCLEOTIDE SEQUENCE [LARGE SCALE GENOMIC DNA]</scope>
    <source>
        <strain evidence="2">NBRC 111368</strain>
    </source>
</reference>
<name>A0ABW1Z2F5_9RHOB</name>
<sequence length="109" mass="12080">MSKGFFWEIAIERAHTISVRIKCLACLLQSGSAALVSFGGHSSSGHLPFQPFKVLLAQLVKRTFFGLLRSFYNGLLPGTRSMIMLVKARFGPVAYLCRSFDSIYCNKGD</sequence>
<accession>A0ABW1Z2F5</accession>
<gene>
    <name evidence="1" type="ORF">ACFQAU_13110</name>
</gene>